<evidence type="ECO:0000256" key="1">
    <source>
        <dbReference type="ARBA" id="ARBA00004370"/>
    </source>
</evidence>
<evidence type="ECO:0000259" key="8">
    <source>
        <dbReference type="Pfam" id="PF01343"/>
    </source>
</evidence>
<keyword evidence="4 9" id="KW-0378">Hydrolase</keyword>
<evidence type="ECO:0000256" key="6">
    <source>
        <dbReference type="ARBA" id="ARBA00023136"/>
    </source>
</evidence>
<dbReference type="RefSeq" id="WP_380290317.1">
    <property type="nucleotide sequence ID" value="NZ_JBHULY010000013.1"/>
</dbReference>
<feature type="domain" description="Peptidase S49" evidence="8">
    <location>
        <begin position="122"/>
        <end position="275"/>
    </location>
</feature>
<dbReference type="EMBL" id="JBHULY010000013">
    <property type="protein sequence ID" value="MFD2725895.1"/>
    <property type="molecule type" value="Genomic_DNA"/>
</dbReference>
<organism evidence="9 10">
    <name type="scientific">Hyunsoonleella rubra</name>
    <dbReference type="NCBI Taxonomy" id="1737062"/>
    <lineage>
        <taxon>Bacteria</taxon>
        <taxon>Pseudomonadati</taxon>
        <taxon>Bacteroidota</taxon>
        <taxon>Flavobacteriia</taxon>
        <taxon>Flavobacteriales</taxon>
        <taxon>Flavobacteriaceae</taxon>
    </lineage>
</organism>
<evidence type="ECO:0000256" key="3">
    <source>
        <dbReference type="ARBA" id="ARBA00022670"/>
    </source>
</evidence>
<dbReference type="InterPro" id="IPR047272">
    <property type="entry name" value="S49_SppA_C"/>
</dbReference>
<dbReference type="Proteomes" id="UP001597476">
    <property type="component" value="Unassembled WGS sequence"/>
</dbReference>
<evidence type="ECO:0000256" key="2">
    <source>
        <dbReference type="ARBA" id="ARBA00008683"/>
    </source>
</evidence>
<comment type="caution">
    <text evidence="9">The sequence shown here is derived from an EMBL/GenBank/DDBJ whole genome shotgun (WGS) entry which is preliminary data.</text>
</comment>
<accession>A0ABW5TB73</accession>
<keyword evidence="5" id="KW-0720">Serine protease</keyword>
<evidence type="ECO:0000313" key="9">
    <source>
        <dbReference type="EMBL" id="MFD2725895.1"/>
    </source>
</evidence>
<protein>
    <submittedName>
        <fullName evidence="9">Signal peptide peptidase SppA</fullName>
        <ecNumber evidence="9">3.4.21.-</ecNumber>
    </submittedName>
</protein>
<dbReference type="Gene3D" id="3.90.226.10">
    <property type="entry name" value="2-enoyl-CoA Hydratase, Chain A, domain 1"/>
    <property type="match status" value="3"/>
</dbReference>
<dbReference type="PANTHER" id="PTHR33209">
    <property type="entry name" value="PROTEASE 4"/>
    <property type="match status" value="1"/>
</dbReference>
<keyword evidence="10" id="KW-1185">Reference proteome</keyword>
<proteinExistence type="inferred from homology"/>
<dbReference type="Pfam" id="PF01343">
    <property type="entry name" value="Peptidase_S49"/>
    <property type="match status" value="2"/>
</dbReference>
<dbReference type="GO" id="GO:0016787">
    <property type="term" value="F:hydrolase activity"/>
    <property type="evidence" value="ECO:0007669"/>
    <property type="project" value="UniProtKB-KW"/>
</dbReference>
<keyword evidence="7" id="KW-0812">Transmembrane</keyword>
<keyword evidence="3" id="KW-0645">Protease</keyword>
<evidence type="ECO:0000256" key="7">
    <source>
        <dbReference type="SAM" id="Phobius"/>
    </source>
</evidence>
<dbReference type="NCBIfam" id="TIGR00705">
    <property type="entry name" value="SppA_67K"/>
    <property type="match status" value="1"/>
</dbReference>
<evidence type="ECO:0000313" key="10">
    <source>
        <dbReference type="Proteomes" id="UP001597476"/>
    </source>
</evidence>
<dbReference type="NCBIfam" id="TIGR00706">
    <property type="entry name" value="SppA_dom"/>
    <property type="match status" value="1"/>
</dbReference>
<comment type="subcellular location">
    <subcellularLocation>
        <location evidence="1">Membrane</location>
    </subcellularLocation>
</comment>
<keyword evidence="6 7" id="KW-0472">Membrane</keyword>
<dbReference type="PIRSF" id="PIRSF001217">
    <property type="entry name" value="Protease_4_SppA"/>
    <property type="match status" value="1"/>
</dbReference>
<evidence type="ECO:0000256" key="5">
    <source>
        <dbReference type="ARBA" id="ARBA00022825"/>
    </source>
</evidence>
<evidence type="ECO:0000256" key="4">
    <source>
        <dbReference type="ARBA" id="ARBA00022801"/>
    </source>
</evidence>
<feature type="domain" description="Peptidase S49" evidence="8">
    <location>
        <begin position="370"/>
        <end position="520"/>
    </location>
</feature>
<dbReference type="CDD" id="cd07023">
    <property type="entry name" value="S49_Sppa_N_C"/>
    <property type="match status" value="1"/>
</dbReference>
<name>A0ABW5TB73_9FLAO</name>
<dbReference type="InterPro" id="IPR029045">
    <property type="entry name" value="ClpP/crotonase-like_dom_sf"/>
</dbReference>
<dbReference type="EC" id="3.4.21.-" evidence="9"/>
<dbReference type="SUPFAM" id="SSF52096">
    <property type="entry name" value="ClpP/crotonase"/>
    <property type="match status" value="2"/>
</dbReference>
<dbReference type="InterPro" id="IPR004634">
    <property type="entry name" value="Pept_S49_pIV"/>
</dbReference>
<dbReference type="InterPro" id="IPR047217">
    <property type="entry name" value="S49_SppA_67K_type_N"/>
</dbReference>
<sequence length="587" mass="65219">MKFLGRVLSTVVGIFVFCAIGFFMLVVLGALFGGSSEEVVTVKPDSVLELKLDFPINDYAGKTVFKDYPFLNEDDKNGLFNLIDAINYAATDDKIKGITIENNFIDAGISQTKALREALIDFKKSGKFITAYADVFSQKDYYLSSVADTIMLNPAGELEFKGFYTEMLFFKDFQEKSGIKLEVIRHGKYKNAAEPFLENEMSDANREQIQAYLNGLWIEVKKDISEAREISVADLDSIADNLLVRTPQLAVSTKLIDKLGYYDDYESQLKTAVAVASDKPLNRVCIEDYALSVAPKLRAKSSKNKIAVIYAEGEIIYGTAEKGYVGHLTINKAIEDAREDERIKAIVLRINSPGGGALASELIWREIELAKKKKPVIVSMGNMATSGGYYIAAHADKIVAQSTTITGSIGVIGMLPNFSKLADNMGINAEQVKTNKNAIPFSLLEPLDDTQRQFIKEGIRDTYTLFSKRVAEGRDMTAEDVEAIAQGRVWTGVDALERGLVDELGGLDLALKHAAEAAEIEDYKIKEFPVFEKDLDEMLEAFGLAKAKETIMKEEIGETNYKLMKEVKRLSEKEGVQLMFPYSMEIK</sequence>
<gene>
    <name evidence="9" type="primary">sppA</name>
    <name evidence="9" type="ORF">ACFSR8_06685</name>
</gene>
<dbReference type="InterPro" id="IPR004635">
    <property type="entry name" value="Pept_S49_SppA"/>
</dbReference>
<dbReference type="PANTHER" id="PTHR33209:SF1">
    <property type="entry name" value="PEPTIDASE S49 DOMAIN-CONTAINING PROTEIN"/>
    <property type="match status" value="1"/>
</dbReference>
<keyword evidence="7" id="KW-1133">Transmembrane helix</keyword>
<dbReference type="CDD" id="cd07018">
    <property type="entry name" value="S49_SppA_67K_type"/>
    <property type="match status" value="1"/>
</dbReference>
<feature type="transmembrane region" description="Helical" evidence="7">
    <location>
        <begin position="7"/>
        <end position="32"/>
    </location>
</feature>
<comment type="similarity">
    <text evidence="2">Belongs to the peptidase S49 family.</text>
</comment>
<dbReference type="InterPro" id="IPR002142">
    <property type="entry name" value="Peptidase_S49"/>
</dbReference>
<reference evidence="10" key="1">
    <citation type="journal article" date="2019" name="Int. J. Syst. Evol. Microbiol.">
        <title>The Global Catalogue of Microorganisms (GCM) 10K type strain sequencing project: providing services to taxonomists for standard genome sequencing and annotation.</title>
        <authorList>
            <consortium name="The Broad Institute Genomics Platform"/>
            <consortium name="The Broad Institute Genome Sequencing Center for Infectious Disease"/>
            <person name="Wu L."/>
            <person name="Ma J."/>
        </authorList>
    </citation>
    <scope>NUCLEOTIDE SEQUENCE [LARGE SCALE GENOMIC DNA]</scope>
    <source>
        <strain evidence="10">KCTC 42398</strain>
    </source>
</reference>